<organism evidence="1 2">
    <name type="scientific">Nepenthes gracilis</name>
    <name type="common">Slender pitcher plant</name>
    <dbReference type="NCBI Taxonomy" id="150966"/>
    <lineage>
        <taxon>Eukaryota</taxon>
        <taxon>Viridiplantae</taxon>
        <taxon>Streptophyta</taxon>
        <taxon>Embryophyta</taxon>
        <taxon>Tracheophyta</taxon>
        <taxon>Spermatophyta</taxon>
        <taxon>Magnoliopsida</taxon>
        <taxon>eudicotyledons</taxon>
        <taxon>Gunneridae</taxon>
        <taxon>Pentapetalae</taxon>
        <taxon>Caryophyllales</taxon>
        <taxon>Nepenthaceae</taxon>
        <taxon>Nepenthes</taxon>
    </lineage>
</organism>
<comment type="caution">
    <text evidence="1">The sequence shown here is derived from an EMBL/GenBank/DDBJ whole genome shotgun (WGS) entry which is preliminary data.</text>
</comment>
<gene>
    <name evidence="1" type="ORF">Nepgr_014443</name>
</gene>
<evidence type="ECO:0000313" key="2">
    <source>
        <dbReference type="Proteomes" id="UP001279734"/>
    </source>
</evidence>
<reference evidence="1" key="1">
    <citation type="submission" date="2023-05" db="EMBL/GenBank/DDBJ databases">
        <title>Nepenthes gracilis genome sequencing.</title>
        <authorList>
            <person name="Fukushima K."/>
        </authorList>
    </citation>
    <scope>NUCLEOTIDE SEQUENCE</scope>
    <source>
        <strain evidence="1">SING2019-196</strain>
    </source>
</reference>
<dbReference type="AlphaFoldDB" id="A0AAD3SL42"/>
<accession>A0AAD3SL42</accession>
<protein>
    <submittedName>
        <fullName evidence="1">Uncharacterized protein</fullName>
    </submittedName>
</protein>
<proteinExistence type="predicted"/>
<evidence type="ECO:0000313" key="1">
    <source>
        <dbReference type="EMBL" id="GMH12602.1"/>
    </source>
</evidence>
<name>A0AAD3SL42_NEPGR</name>
<keyword evidence="2" id="KW-1185">Reference proteome</keyword>
<dbReference type="Proteomes" id="UP001279734">
    <property type="component" value="Unassembled WGS sequence"/>
</dbReference>
<dbReference type="EMBL" id="BSYO01000012">
    <property type="protein sequence ID" value="GMH12602.1"/>
    <property type="molecule type" value="Genomic_DNA"/>
</dbReference>
<sequence>MPLLLQSHGRSSLKPTRMNLAHANRFNDAENRELDIKKIASIVLLRFKSAAADANSSFMPLAIDATEDANYAQSDPALSFVYEKPHLQNPWSSDLPTAATIRGLMVELYCVISINLMLQKNLIATGLLFSPEERGLWAICYGDTVESNKRAVAESR</sequence>